<name>A0A8B8C9F1_CRAVI</name>
<evidence type="ECO:0000313" key="2">
    <source>
        <dbReference type="RefSeq" id="XP_022312255.1"/>
    </source>
</evidence>
<protein>
    <submittedName>
        <fullName evidence="2">Uncharacterized protein LOC111117421</fullName>
    </submittedName>
</protein>
<dbReference type="OrthoDB" id="6134813at2759"/>
<reference evidence="2" key="1">
    <citation type="submission" date="2025-08" db="UniProtKB">
        <authorList>
            <consortium name="RefSeq"/>
        </authorList>
    </citation>
    <scope>IDENTIFICATION</scope>
    <source>
        <tissue evidence="2">Whole sample</tissue>
    </source>
</reference>
<gene>
    <name evidence="2" type="primary">LOC111117421</name>
</gene>
<keyword evidence="1" id="KW-1185">Reference proteome</keyword>
<evidence type="ECO:0000313" key="1">
    <source>
        <dbReference type="Proteomes" id="UP000694844"/>
    </source>
</evidence>
<accession>A0A8B8C9F1</accession>
<sequence>MLRSLVSGSLRLQSIRGSTSALINKRCLTNFNPDCFQQDERVQHIGIDYSDYVVIDFSERNLDDATCSPENDMDTISPHLEKKPDFVCLEKIEERHYWGRVRFLMKGLGYKGYLEDLRRGRGKGIFIRNDVADLVKPYSVAVFRSRRPNPF</sequence>
<dbReference type="RefSeq" id="XP_022312255.1">
    <property type="nucleotide sequence ID" value="XM_022456547.1"/>
</dbReference>
<dbReference type="AlphaFoldDB" id="A0A8B8C9F1"/>
<dbReference type="Proteomes" id="UP000694844">
    <property type="component" value="Chromosome 10"/>
</dbReference>
<dbReference type="KEGG" id="cvn:111117421"/>
<organism evidence="1 2">
    <name type="scientific">Crassostrea virginica</name>
    <name type="common">Eastern oyster</name>
    <dbReference type="NCBI Taxonomy" id="6565"/>
    <lineage>
        <taxon>Eukaryota</taxon>
        <taxon>Metazoa</taxon>
        <taxon>Spiralia</taxon>
        <taxon>Lophotrochozoa</taxon>
        <taxon>Mollusca</taxon>
        <taxon>Bivalvia</taxon>
        <taxon>Autobranchia</taxon>
        <taxon>Pteriomorphia</taxon>
        <taxon>Ostreida</taxon>
        <taxon>Ostreoidea</taxon>
        <taxon>Ostreidae</taxon>
        <taxon>Crassostrea</taxon>
    </lineage>
</organism>
<dbReference type="GeneID" id="111117421"/>
<proteinExistence type="predicted"/>